<dbReference type="PANTHER" id="PTHR11926:SF1412">
    <property type="entry name" value="UDP-GLYCOSYLTRANSFERASE 83A1-LIKE"/>
    <property type="match status" value="1"/>
</dbReference>
<dbReference type="Pfam" id="PF00201">
    <property type="entry name" value="UDPGT"/>
    <property type="match status" value="2"/>
</dbReference>
<dbReference type="GO" id="GO:0080043">
    <property type="term" value="F:quercetin 3-O-glucosyltransferase activity"/>
    <property type="evidence" value="ECO:0007669"/>
    <property type="project" value="TreeGrafter"/>
</dbReference>
<dbReference type="PANTHER" id="PTHR11926">
    <property type="entry name" value="GLUCOSYL/GLUCURONOSYL TRANSFERASES"/>
    <property type="match status" value="1"/>
</dbReference>
<dbReference type="AlphaFoldDB" id="A0AAV5CF44"/>
<evidence type="ECO:0000256" key="1">
    <source>
        <dbReference type="ARBA" id="ARBA00009995"/>
    </source>
</evidence>
<reference evidence="3" key="2">
    <citation type="submission" date="2021-12" db="EMBL/GenBank/DDBJ databases">
        <title>Resequencing data analysis of finger millet.</title>
        <authorList>
            <person name="Hatakeyama M."/>
            <person name="Aluri S."/>
            <person name="Balachadran M.T."/>
            <person name="Sivarajan S.R."/>
            <person name="Poveda L."/>
            <person name="Shimizu-Inatsugi R."/>
            <person name="Schlapbach R."/>
            <person name="Sreeman S.M."/>
            <person name="Shimizu K.K."/>
        </authorList>
    </citation>
    <scope>NUCLEOTIDE SEQUENCE</scope>
</reference>
<sequence>MGSVTAANHVMVLPFPAQGHVTPLMELAHRLVERGFEATFVNTELIHAQVMEALRTANNGGAGGIREMEGVHMVSVPDGLAEGDDRRDLGKLVDGVRRCVLGYVEQLIRQTEASGRANKFKWLVGDVTMAMCFEAATKLGVRVSGFWAASAACYGTMTKVPQLIEEGYIDEKGSAKRHGSFELLPGMPKICPSQMPWSIDGAPEGQEIVYKLMSGNIQETIRFADIVICNSFLDAEPASFEHFPNILPIGPLFADGELRKPVGQFLSEDARSLQWLDSQPDRSVVYVAFGSLTIFDQRQFEELALGLELTGRPFLWVVRPDFTTGGLSKAWFNEFQDRVAGSGMIVSWCPQQKILAHRAVACFMSHCGWNSTMEGVRNGVPFVCWPYFCDQHLPMGSVTTAPHVMVLPFPAQGHVTPLMELSHRLVERGFEVTFVNTELIHAQVMEALRTANNGGAGGIKEMEGIRLVSVPDGLAEGDDRRDLGKYVDSVRRCLPGYVEQLIRETEASGRAKIKWLVGDVTMAMCFGAASKLGVRVAGFCPASAACYGMMTKVPQLIEDGFIDDNGMDCSPKRHDSFQLAPGLPKLCPTQMPWSIDGAPEGQQATYKMMSGNTDATIRFAEIVACNSFLDAEPAAFEHFPGIMSIGPLFADGQFRKPVGQFFPEDARSLRWLDAQPERAVVYVAFGSFTIFDPRQFEQLALGLELTGRPFLWVVRPDFTAGGLSKAWFDEFLDRVGGRGMVVSWCPQQKVLANRAVACFVSHCGWNSTMEGVRNGVPFVCWPYFCDQHLDRSYVCDIWRTGLEVSHGEDGIVTKEEVSSKVERVIGDDGIAERARMLKDAARNCLSEKGGSSYENFNKFVDLLRE</sequence>
<protein>
    <recommendedName>
        <fullName evidence="5">UDP-glycosyltransferase 83A1</fullName>
    </recommendedName>
</protein>
<reference evidence="3" key="1">
    <citation type="journal article" date="2018" name="DNA Res.">
        <title>Multiple hybrid de novo genome assembly of finger millet, an orphan allotetraploid crop.</title>
        <authorList>
            <person name="Hatakeyama M."/>
            <person name="Aluri S."/>
            <person name="Balachadran M.T."/>
            <person name="Sivarajan S.R."/>
            <person name="Patrignani A."/>
            <person name="Gruter S."/>
            <person name="Poveda L."/>
            <person name="Shimizu-Inatsugi R."/>
            <person name="Baeten J."/>
            <person name="Francoijs K.J."/>
            <person name="Nataraja K.N."/>
            <person name="Reddy Y.A.N."/>
            <person name="Phadnis S."/>
            <person name="Ravikumar R.L."/>
            <person name="Schlapbach R."/>
            <person name="Sreeman S.M."/>
            <person name="Shimizu K.K."/>
        </authorList>
    </citation>
    <scope>NUCLEOTIDE SEQUENCE</scope>
</reference>
<evidence type="ECO:0000313" key="4">
    <source>
        <dbReference type="Proteomes" id="UP001054889"/>
    </source>
</evidence>
<proteinExistence type="inferred from homology"/>
<organism evidence="3 4">
    <name type="scientific">Eleusine coracana subsp. coracana</name>
    <dbReference type="NCBI Taxonomy" id="191504"/>
    <lineage>
        <taxon>Eukaryota</taxon>
        <taxon>Viridiplantae</taxon>
        <taxon>Streptophyta</taxon>
        <taxon>Embryophyta</taxon>
        <taxon>Tracheophyta</taxon>
        <taxon>Spermatophyta</taxon>
        <taxon>Magnoliopsida</taxon>
        <taxon>Liliopsida</taxon>
        <taxon>Poales</taxon>
        <taxon>Poaceae</taxon>
        <taxon>PACMAD clade</taxon>
        <taxon>Chloridoideae</taxon>
        <taxon>Cynodonteae</taxon>
        <taxon>Eleusininae</taxon>
        <taxon>Eleusine</taxon>
    </lineage>
</organism>
<evidence type="ECO:0008006" key="5">
    <source>
        <dbReference type="Google" id="ProtNLM"/>
    </source>
</evidence>
<dbReference type="SUPFAM" id="SSF53756">
    <property type="entry name" value="UDP-Glycosyltransferase/glycogen phosphorylase"/>
    <property type="match status" value="2"/>
</dbReference>
<dbReference type="CDD" id="cd03784">
    <property type="entry name" value="GT1_Gtf-like"/>
    <property type="match status" value="2"/>
</dbReference>
<name>A0AAV5CF44_ELECO</name>
<evidence type="ECO:0000313" key="3">
    <source>
        <dbReference type="EMBL" id="GJM96666.1"/>
    </source>
</evidence>
<dbReference type="EMBL" id="BQKI01000006">
    <property type="protein sequence ID" value="GJM96666.1"/>
    <property type="molecule type" value="Genomic_DNA"/>
</dbReference>
<comment type="caution">
    <text evidence="3">The sequence shown here is derived from an EMBL/GenBank/DDBJ whole genome shotgun (WGS) entry which is preliminary data.</text>
</comment>
<evidence type="ECO:0000256" key="2">
    <source>
        <dbReference type="ARBA" id="ARBA00022679"/>
    </source>
</evidence>
<dbReference type="FunFam" id="3.40.50.2000:FF:000108">
    <property type="entry name" value="UDP-glycosyltransferase 83A1"/>
    <property type="match status" value="2"/>
</dbReference>
<keyword evidence="4" id="KW-1185">Reference proteome</keyword>
<dbReference type="Proteomes" id="UP001054889">
    <property type="component" value="Unassembled WGS sequence"/>
</dbReference>
<accession>A0AAV5CF44</accession>
<dbReference type="Gene3D" id="3.40.50.2000">
    <property type="entry name" value="Glycogen Phosphorylase B"/>
    <property type="match status" value="4"/>
</dbReference>
<comment type="similarity">
    <text evidence="1">Belongs to the UDP-glycosyltransferase family.</text>
</comment>
<dbReference type="GO" id="GO:0080044">
    <property type="term" value="F:quercetin 7-O-glucosyltransferase activity"/>
    <property type="evidence" value="ECO:0007669"/>
    <property type="project" value="TreeGrafter"/>
</dbReference>
<dbReference type="InterPro" id="IPR002213">
    <property type="entry name" value="UDP_glucos_trans"/>
</dbReference>
<keyword evidence="2" id="KW-0808">Transferase</keyword>
<gene>
    <name evidence="3" type="primary">ga13528</name>
    <name evidence="3" type="ORF">PR202_ga13528</name>
</gene>
<dbReference type="FunFam" id="3.40.50.2000:FF:000061">
    <property type="entry name" value="UDP-glycosyltransferase 83A1"/>
    <property type="match status" value="1"/>
</dbReference>